<keyword evidence="9" id="KW-0949">S-adenosyl-L-methionine</keyword>
<evidence type="ECO:0000256" key="1">
    <source>
        <dbReference type="ARBA" id="ARBA00001984"/>
    </source>
</evidence>
<feature type="compositionally biased region" description="Polar residues" evidence="15">
    <location>
        <begin position="301"/>
        <end position="317"/>
    </location>
</feature>
<feature type="region of interest" description="Disordered" evidence="15">
    <location>
        <begin position="370"/>
        <end position="409"/>
    </location>
</feature>
<dbReference type="InterPro" id="IPR001214">
    <property type="entry name" value="SET_dom"/>
</dbReference>
<evidence type="ECO:0000256" key="8">
    <source>
        <dbReference type="ARBA" id="ARBA00022679"/>
    </source>
</evidence>
<comment type="subcellular location">
    <subcellularLocation>
        <location evidence="3">Chromosome</location>
    </subcellularLocation>
    <subcellularLocation>
        <location evidence="2">Nucleus</location>
    </subcellularLocation>
</comment>
<sequence>MPPSKAAIAKRNQLTLTQLASYDDILTDALIDHVYYWTTIPKNRSSYHPSRGVRESDITEIIQAEIVVKSDLDAGTKKLLATDGLRRFSNSLKADKEKEDFANHLRRYLSIYLPDCPFEVNTTNRYTIVSHEAAVTARRFIKRNETIKHLSGVQVVITPEEEKEMTARKKDFSIVVSSRNKCASLFMGPARFANHDCNANAKLVTTGKAGIEIIAIRNIEVGEEITVTYADNYFGVNNSECLCCTCEKNQANGWANPEGQVSVKTSIEGATGDGYSLRKRRRADSSERASRTPSVAPSIRPQVSKTRLKSARNSLANDSAAKDSTTTDSPMPPPSSTKKRAYSSSIMTPPFTPAKKLKLAADQAIPIHLDAQSSRSSSVQSERSDSLASGNGSTTDITEPEKESPCPEAQTLKAVQTQTDMPVLKQEEGDERAGTILAQTSLFSQTSEAAQAAAPAPAVVATTRPVSAMSISAICNPPTPPSSQPLPSTEEEVMATVETTEPVTDPAPLIVKVEAKIEASAEDAAAEEPEQPRKKRKYTRRMFIKETTPPARHRQPGDYTLTPLLLSEPLMAWIRCINCDTAFVQHNAYYTKSSCPRCERHSKLYGYIWPKTQKAGPRDKEERILDHRTIHRFLNRQDEAIIRGRAIKRPLSDVDTTATATETATPDVPMRKKRKMTKRNETEDESEDEAEDDGDRNYMPTRRSGRARRVSNKASAVA</sequence>
<dbReference type="InterPro" id="IPR046341">
    <property type="entry name" value="SET_dom_sf"/>
</dbReference>
<evidence type="ECO:0000256" key="11">
    <source>
        <dbReference type="ARBA" id="ARBA00023242"/>
    </source>
</evidence>
<evidence type="ECO:0000256" key="12">
    <source>
        <dbReference type="ARBA" id="ARBA00024057"/>
    </source>
</evidence>
<dbReference type="SMART" id="SM00317">
    <property type="entry name" value="SET"/>
    <property type="match status" value="1"/>
</dbReference>
<feature type="region of interest" description="Disordered" evidence="15">
    <location>
        <begin position="472"/>
        <end position="491"/>
    </location>
</feature>
<dbReference type="OrthoDB" id="6627536at2759"/>
<organism evidence="17 18">
    <name type="scientific">Plectosphaerella cucumerina</name>
    <dbReference type="NCBI Taxonomy" id="40658"/>
    <lineage>
        <taxon>Eukaryota</taxon>
        <taxon>Fungi</taxon>
        <taxon>Dikarya</taxon>
        <taxon>Ascomycota</taxon>
        <taxon>Pezizomycotina</taxon>
        <taxon>Sordariomycetes</taxon>
        <taxon>Hypocreomycetidae</taxon>
        <taxon>Glomerellales</taxon>
        <taxon>Plectosphaerellaceae</taxon>
        <taxon>Plectosphaerella</taxon>
    </lineage>
</organism>
<keyword evidence="11" id="KW-0539">Nucleus</keyword>
<keyword evidence="18" id="KW-1185">Reference proteome</keyword>
<comment type="catalytic activity">
    <reaction evidence="14">
        <text>L-lysyl(20)-[histone H4] + 3 S-adenosyl-L-methionine = N(6),N(6),N(6)-trimethyl-L-lysyl(20)-[histone H4] + 3 S-adenosyl-L-homocysteine + 3 H(+)</text>
        <dbReference type="Rhea" id="RHEA:64456"/>
        <dbReference type="Rhea" id="RHEA-COMP:15554"/>
        <dbReference type="Rhea" id="RHEA-COMP:15998"/>
        <dbReference type="ChEBI" id="CHEBI:15378"/>
        <dbReference type="ChEBI" id="CHEBI:29969"/>
        <dbReference type="ChEBI" id="CHEBI:57856"/>
        <dbReference type="ChEBI" id="CHEBI:59789"/>
        <dbReference type="ChEBI" id="CHEBI:61961"/>
        <dbReference type="EC" id="2.1.1.372"/>
    </reaction>
</comment>
<dbReference type="Gene3D" id="1.10.10.1700">
    <property type="entry name" value="Histone-lysine N-methyltransferase"/>
    <property type="match status" value="1"/>
</dbReference>
<feature type="compositionally biased region" description="Low complexity" evidence="15">
    <location>
        <begin position="372"/>
        <end position="381"/>
    </location>
</feature>
<evidence type="ECO:0000256" key="9">
    <source>
        <dbReference type="ARBA" id="ARBA00022691"/>
    </source>
</evidence>
<evidence type="ECO:0000256" key="2">
    <source>
        <dbReference type="ARBA" id="ARBA00004123"/>
    </source>
</evidence>
<feature type="region of interest" description="Disordered" evidence="15">
    <location>
        <begin position="270"/>
        <end position="349"/>
    </location>
</feature>
<dbReference type="CDD" id="cd10524">
    <property type="entry name" value="SET_Suv4-20-like"/>
    <property type="match status" value="1"/>
</dbReference>
<dbReference type="PANTHER" id="PTHR12977">
    <property type="entry name" value="SUPPRESSOR OF VARIEGATION 4-20-RELATED"/>
    <property type="match status" value="1"/>
</dbReference>
<feature type="compositionally biased region" description="Acidic residues" evidence="15">
    <location>
        <begin position="682"/>
        <end position="694"/>
    </location>
</feature>
<keyword evidence="10" id="KW-0156">Chromatin regulator</keyword>
<dbReference type="InterPro" id="IPR025783">
    <property type="entry name" value="Set9_fungi"/>
</dbReference>
<feature type="compositionally biased region" description="Polar residues" evidence="15">
    <location>
        <begin position="387"/>
        <end position="397"/>
    </location>
</feature>
<dbReference type="GO" id="GO:0005634">
    <property type="term" value="C:nucleus"/>
    <property type="evidence" value="ECO:0007669"/>
    <property type="project" value="UniProtKB-SubCell"/>
</dbReference>
<dbReference type="Gene3D" id="2.170.270.10">
    <property type="entry name" value="SET domain"/>
    <property type="match status" value="1"/>
</dbReference>
<dbReference type="EC" id="2.1.1.372" evidence="12"/>
<dbReference type="PROSITE" id="PS50280">
    <property type="entry name" value="SET"/>
    <property type="match status" value="1"/>
</dbReference>
<dbReference type="PROSITE" id="PS51567">
    <property type="entry name" value="SAM_MT43_SUVAR420_1"/>
    <property type="match status" value="1"/>
</dbReference>
<evidence type="ECO:0000313" key="18">
    <source>
        <dbReference type="Proteomes" id="UP000813385"/>
    </source>
</evidence>
<evidence type="ECO:0000256" key="15">
    <source>
        <dbReference type="SAM" id="MobiDB-lite"/>
    </source>
</evidence>
<evidence type="ECO:0000256" key="14">
    <source>
        <dbReference type="ARBA" id="ARBA00048081"/>
    </source>
</evidence>
<feature type="compositionally biased region" description="Low complexity" evidence="15">
    <location>
        <begin position="656"/>
        <end position="665"/>
    </location>
</feature>
<dbReference type="PANTHER" id="PTHR12977:SF4">
    <property type="entry name" value="HISTONE-LYSINE N-METHYLTRANSFERASE KMT5B"/>
    <property type="match status" value="1"/>
</dbReference>
<feature type="region of interest" description="Disordered" evidence="15">
    <location>
        <begin position="653"/>
        <end position="718"/>
    </location>
</feature>
<dbReference type="Pfam" id="PF00856">
    <property type="entry name" value="SET"/>
    <property type="match status" value="1"/>
</dbReference>
<name>A0A8K0TRU5_9PEZI</name>
<evidence type="ECO:0000256" key="5">
    <source>
        <dbReference type="ARBA" id="ARBA00015413"/>
    </source>
</evidence>
<dbReference type="EMBL" id="JAGPXD010000001">
    <property type="protein sequence ID" value="KAH7374526.1"/>
    <property type="molecule type" value="Genomic_DNA"/>
</dbReference>
<gene>
    <name evidence="17" type="ORF">B0T11DRAFT_1229</name>
</gene>
<evidence type="ECO:0000313" key="17">
    <source>
        <dbReference type="EMBL" id="KAH7374526.1"/>
    </source>
</evidence>
<dbReference type="Proteomes" id="UP000813385">
    <property type="component" value="Unassembled WGS sequence"/>
</dbReference>
<keyword evidence="7" id="KW-0489">Methyltransferase</keyword>
<evidence type="ECO:0000256" key="4">
    <source>
        <dbReference type="ARBA" id="ARBA00014232"/>
    </source>
</evidence>
<comment type="function">
    <text evidence="1">Histone methyltransferase that trimethylates 'Lys-20' of histone H4 to form H4K20me3.</text>
</comment>
<dbReference type="InterPro" id="IPR039977">
    <property type="entry name" value="Suv4-20/Set9"/>
</dbReference>
<keyword evidence="6" id="KW-0158">Chromosome</keyword>
<dbReference type="GO" id="GO:0005694">
    <property type="term" value="C:chromosome"/>
    <property type="evidence" value="ECO:0007669"/>
    <property type="project" value="UniProtKB-SubCell"/>
</dbReference>
<protein>
    <recommendedName>
        <fullName evidence="5">Histone-lysine N-methyltransferase SET9</fullName>
        <ecNumber evidence="12">2.1.1.372</ecNumber>
    </recommendedName>
    <alternativeName>
        <fullName evidence="4">Histone-lysine N-methyltransferase set9</fullName>
    </alternativeName>
    <alternativeName>
        <fullName evidence="13">SET domain protein 9</fullName>
    </alternativeName>
</protein>
<dbReference type="AlphaFoldDB" id="A0A8K0TRU5"/>
<comment type="caution">
    <text evidence="17">The sequence shown here is derived from an EMBL/GenBank/DDBJ whole genome shotgun (WGS) entry which is preliminary data.</text>
</comment>
<reference evidence="17" key="1">
    <citation type="journal article" date="2021" name="Nat. Commun.">
        <title>Genetic determinants of endophytism in the Arabidopsis root mycobiome.</title>
        <authorList>
            <person name="Mesny F."/>
            <person name="Miyauchi S."/>
            <person name="Thiergart T."/>
            <person name="Pickel B."/>
            <person name="Atanasova L."/>
            <person name="Karlsson M."/>
            <person name="Huettel B."/>
            <person name="Barry K.W."/>
            <person name="Haridas S."/>
            <person name="Chen C."/>
            <person name="Bauer D."/>
            <person name="Andreopoulos W."/>
            <person name="Pangilinan J."/>
            <person name="LaButti K."/>
            <person name="Riley R."/>
            <person name="Lipzen A."/>
            <person name="Clum A."/>
            <person name="Drula E."/>
            <person name="Henrissat B."/>
            <person name="Kohler A."/>
            <person name="Grigoriev I.V."/>
            <person name="Martin F.M."/>
            <person name="Hacquard S."/>
        </authorList>
    </citation>
    <scope>NUCLEOTIDE SEQUENCE</scope>
    <source>
        <strain evidence="17">MPI-CAGE-AT-0016</strain>
    </source>
</reference>
<dbReference type="GO" id="GO:0032259">
    <property type="term" value="P:methylation"/>
    <property type="evidence" value="ECO:0007669"/>
    <property type="project" value="UniProtKB-KW"/>
</dbReference>
<proteinExistence type="predicted"/>
<dbReference type="SUPFAM" id="SSF82199">
    <property type="entry name" value="SET domain"/>
    <property type="match status" value="1"/>
</dbReference>
<evidence type="ECO:0000256" key="3">
    <source>
        <dbReference type="ARBA" id="ARBA00004286"/>
    </source>
</evidence>
<dbReference type="GO" id="GO:0140943">
    <property type="term" value="F:histone H4K20 trimethyltransferase activity"/>
    <property type="evidence" value="ECO:0007669"/>
    <property type="project" value="UniProtKB-EC"/>
</dbReference>
<evidence type="ECO:0000256" key="10">
    <source>
        <dbReference type="ARBA" id="ARBA00022853"/>
    </source>
</evidence>
<evidence type="ECO:0000256" key="13">
    <source>
        <dbReference type="ARBA" id="ARBA00030653"/>
    </source>
</evidence>
<feature type="domain" description="SET" evidence="16">
    <location>
        <begin position="116"/>
        <end position="230"/>
    </location>
</feature>
<dbReference type="InterPro" id="IPR041938">
    <property type="entry name" value="Hist-Lys_N-MTase_N"/>
</dbReference>
<accession>A0A8K0TRU5</accession>
<keyword evidence="8" id="KW-0808">Transferase</keyword>
<evidence type="ECO:0000256" key="7">
    <source>
        <dbReference type="ARBA" id="ARBA00022603"/>
    </source>
</evidence>
<evidence type="ECO:0000259" key="16">
    <source>
        <dbReference type="PROSITE" id="PS50280"/>
    </source>
</evidence>
<evidence type="ECO:0000256" key="6">
    <source>
        <dbReference type="ARBA" id="ARBA00022454"/>
    </source>
</evidence>